<accession>A0A368T6J0</accession>
<protein>
    <submittedName>
        <fullName evidence="2">Uncharacterized protein</fullName>
    </submittedName>
</protein>
<evidence type="ECO:0000313" key="3">
    <source>
        <dbReference type="Proteomes" id="UP000253318"/>
    </source>
</evidence>
<organism evidence="2 3">
    <name type="scientific">Marinitenerispora sediminis</name>
    <dbReference type="NCBI Taxonomy" id="1931232"/>
    <lineage>
        <taxon>Bacteria</taxon>
        <taxon>Bacillati</taxon>
        <taxon>Actinomycetota</taxon>
        <taxon>Actinomycetes</taxon>
        <taxon>Streptosporangiales</taxon>
        <taxon>Nocardiopsidaceae</taxon>
        <taxon>Marinitenerispora</taxon>
    </lineage>
</organism>
<reference evidence="2 3" key="1">
    <citation type="submission" date="2018-04" db="EMBL/GenBank/DDBJ databases">
        <title>Novel actinobacteria from marine sediment.</title>
        <authorList>
            <person name="Ng Z.Y."/>
            <person name="Tan G.Y.A."/>
        </authorList>
    </citation>
    <scope>NUCLEOTIDE SEQUENCE [LARGE SCALE GENOMIC DNA]</scope>
    <source>
        <strain evidence="2 3">TPS81</strain>
    </source>
</reference>
<keyword evidence="3" id="KW-1185">Reference proteome</keyword>
<evidence type="ECO:0000313" key="2">
    <source>
        <dbReference type="EMBL" id="RCV59343.1"/>
    </source>
</evidence>
<comment type="caution">
    <text evidence="2">The sequence shown here is derived from an EMBL/GenBank/DDBJ whole genome shotgun (WGS) entry which is preliminary data.</text>
</comment>
<dbReference type="OrthoDB" id="3539637at2"/>
<name>A0A368T6J0_9ACTN</name>
<sequence>MATAVGHGWRDLGEALVARRVRIDPRYENRRVFVQERRIDYRTVGDIERARRDNYGPAKLAAVEAAYGLDGGSIQRFLATGAPLTPPVEEVASQWRGNEHTDDDLRDNESLSIEPRPEYGPGARRWELTVTFPDDELTAGKVFVRTPRVEILAYLRRQIERIRAQG</sequence>
<evidence type="ECO:0000256" key="1">
    <source>
        <dbReference type="SAM" id="MobiDB-lite"/>
    </source>
</evidence>
<dbReference type="AlphaFoldDB" id="A0A368T6J0"/>
<dbReference type="Proteomes" id="UP000253318">
    <property type="component" value="Unassembled WGS sequence"/>
</dbReference>
<proteinExistence type="predicted"/>
<feature type="region of interest" description="Disordered" evidence="1">
    <location>
        <begin position="94"/>
        <end position="118"/>
    </location>
</feature>
<dbReference type="EMBL" id="QEIN01000063">
    <property type="protein sequence ID" value="RCV59343.1"/>
    <property type="molecule type" value="Genomic_DNA"/>
</dbReference>
<dbReference type="RefSeq" id="WP_114399883.1">
    <property type="nucleotide sequence ID" value="NZ_QEIM01000162.1"/>
</dbReference>
<gene>
    <name evidence="2" type="ORF">DEF24_10255</name>
</gene>